<dbReference type="Gene3D" id="2.40.50.100">
    <property type="match status" value="1"/>
</dbReference>
<proteinExistence type="predicted"/>
<dbReference type="Proteomes" id="UP000789901">
    <property type="component" value="Unassembled WGS sequence"/>
</dbReference>
<evidence type="ECO:0000313" key="2">
    <source>
        <dbReference type="Proteomes" id="UP000789901"/>
    </source>
</evidence>
<dbReference type="InterPro" id="IPR033753">
    <property type="entry name" value="GCV_H/Fam206"/>
</dbReference>
<sequence>TVGITNYAQKALGDVVYVAVPKIGPCGAVESVKVASDIYAPVSGEIVDVNENLVKSPGLINKSSEVN</sequence>
<dbReference type="Pfam" id="PF01597">
    <property type="entry name" value="GCV_H"/>
    <property type="match status" value="1"/>
</dbReference>
<feature type="non-terminal residue" evidence="1">
    <location>
        <position position="1"/>
    </location>
</feature>
<dbReference type="EMBL" id="CAJVQB010064556">
    <property type="protein sequence ID" value="CAG8841054.1"/>
    <property type="molecule type" value="Genomic_DNA"/>
</dbReference>
<keyword evidence="2" id="KW-1185">Reference proteome</keyword>
<dbReference type="CDD" id="cd06848">
    <property type="entry name" value="GCS_H"/>
    <property type="match status" value="1"/>
</dbReference>
<dbReference type="PANTHER" id="PTHR11715">
    <property type="entry name" value="GLYCINE CLEAVAGE SYSTEM H PROTEIN"/>
    <property type="match status" value="1"/>
</dbReference>
<dbReference type="PANTHER" id="PTHR11715:SF3">
    <property type="entry name" value="GLYCINE CLEAVAGE SYSTEM H PROTEIN-RELATED"/>
    <property type="match status" value="1"/>
</dbReference>
<dbReference type="InterPro" id="IPR002930">
    <property type="entry name" value="GCV_H"/>
</dbReference>
<gene>
    <name evidence="1" type="ORF">GMARGA_LOCUS35223</name>
</gene>
<feature type="non-terminal residue" evidence="1">
    <location>
        <position position="67"/>
    </location>
</feature>
<name>A0ABN7WUK8_GIGMA</name>
<protein>
    <submittedName>
        <fullName evidence="1">43206_t:CDS:1</fullName>
    </submittedName>
</protein>
<dbReference type="InterPro" id="IPR011053">
    <property type="entry name" value="Single_hybrid_motif"/>
</dbReference>
<dbReference type="SUPFAM" id="SSF51230">
    <property type="entry name" value="Single hybrid motif"/>
    <property type="match status" value="1"/>
</dbReference>
<reference evidence="1 2" key="1">
    <citation type="submission" date="2021-06" db="EMBL/GenBank/DDBJ databases">
        <authorList>
            <person name="Kallberg Y."/>
            <person name="Tangrot J."/>
            <person name="Rosling A."/>
        </authorList>
    </citation>
    <scope>NUCLEOTIDE SEQUENCE [LARGE SCALE GENOMIC DNA]</scope>
    <source>
        <strain evidence="1 2">120-4 pot B 10/14</strain>
    </source>
</reference>
<evidence type="ECO:0000313" key="1">
    <source>
        <dbReference type="EMBL" id="CAG8841054.1"/>
    </source>
</evidence>
<comment type="caution">
    <text evidence="1">The sequence shown here is derived from an EMBL/GenBank/DDBJ whole genome shotgun (WGS) entry which is preliminary data.</text>
</comment>
<accession>A0ABN7WUK8</accession>
<organism evidence="1 2">
    <name type="scientific">Gigaspora margarita</name>
    <dbReference type="NCBI Taxonomy" id="4874"/>
    <lineage>
        <taxon>Eukaryota</taxon>
        <taxon>Fungi</taxon>
        <taxon>Fungi incertae sedis</taxon>
        <taxon>Mucoromycota</taxon>
        <taxon>Glomeromycotina</taxon>
        <taxon>Glomeromycetes</taxon>
        <taxon>Diversisporales</taxon>
        <taxon>Gigasporaceae</taxon>
        <taxon>Gigaspora</taxon>
    </lineage>
</organism>